<dbReference type="NCBIfam" id="TIGR00755">
    <property type="entry name" value="ksgA"/>
    <property type="match status" value="1"/>
</dbReference>
<evidence type="ECO:0000256" key="1">
    <source>
        <dbReference type="ARBA" id="ARBA00022490"/>
    </source>
</evidence>
<dbReference type="EC" id="2.1.1.182" evidence="7"/>
<evidence type="ECO:0000259" key="9">
    <source>
        <dbReference type="SMART" id="SM00650"/>
    </source>
</evidence>
<accession>A0A4R6WLQ6</accession>
<feature type="binding site" evidence="7 8">
    <location>
        <position position="34"/>
    </location>
    <ligand>
        <name>S-adenosyl-L-methionine</name>
        <dbReference type="ChEBI" id="CHEBI:59789"/>
    </ligand>
</feature>
<dbReference type="GO" id="GO:0005829">
    <property type="term" value="C:cytosol"/>
    <property type="evidence" value="ECO:0007669"/>
    <property type="project" value="TreeGrafter"/>
</dbReference>
<dbReference type="RefSeq" id="WP_133614836.1">
    <property type="nucleotide sequence ID" value="NZ_SNYW01000012.1"/>
</dbReference>
<comment type="subcellular location">
    <subcellularLocation>
        <location evidence="7">Cytoplasm</location>
    </subcellularLocation>
</comment>
<dbReference type="GO" id="GO:0003723">
    <property type="term" value="F:RNA binding"/>
    <property type="evidence" value="ECO:0007669"/>
    <property type="project" value="UniProtKB-UniRule"/>
</dbReference>
<comment type="caution">
    <text evidence="10">The sequence shown here is derived from an EMBL/GenBank/DDBJ whole genome shotgun (WGS) entry which is preliminary data.</text>
</comment>
<comment type="catalytic activity">
    <reaction evidence="7">
        <text>adenosine(1518)/adenosine(1519) in 16S rRNA + 4 S-adenosyl-L-methionine = N(6)-dimethyladenosine(1518)/N(6)-dimethyladenosine(1519) in 16S rRNA + 4 S-adenosyl-L-homocysteine + 4 H(+)</text>
        <dbReference type="Rhea" id="RHEA:19609"/>
        <dbReference type="Rhea" id="RHEA-COMP:10232"/>
        <dbReference type="Rhea" id="RHEA-COMP:10233"/>
        <dbReference type="ChEBI" id="CHEBI:15378"/>
        <dbReference type="ChEBI" id="CHEBI:57856"/>
        <dbReference type="ChEBI" id="CHEBI:59789"/>
        <dbReference type="ChEBI" id="CHEBI:74411"/>
        <dbReference type="ChEBI" id="CHEBI:74493"/>
        <dbReference type="EC" id="2.1.1.182"/>
    </reaction>
</comment>
<gene>
    <name evidence="7" type="primary">rsmA</name>
    <name evidence="7" type="synonym">ksgA</name>
    <name evidence="10" type="ORF">A8950_3400</name>
</gene>
<evidence type="ECO:0000256" key="6">
    <source>
        <dbReference type="ARBA" id="ARBA00022884"/>
    </source>
</evidence>
<dbReference type="GO" id="GO:0052908">
    <property type="term" value="F:16S rRNA (adenine(1518)-N(6)/adenine(1519)-N(6))-dimethyltransferase activity"/>
    <property type="evidence" value="ECO:0007669"/>
    <property type="project" value="UniProtKB-EC"/>
</dbReference>
<comment type="function">
    <text evidence="7">Specifically dimethylates two adjacent adenosines (A1518 and A1519) in the loop of a conserved hairpin near the 3'-end of 16S rRNA in the 30S particle. May play a critical role in biogenesis of 30S subunits.</text>
</comment>
<dbReference type="FunFam" id="1.10.8.100:FF:000001">
    <property type="entry name" value="Ribosomal RNA small subunit methyltransferase A"/>
    <property type="match status" value="1"/>
</dbReference>
<feature type="binding site" evidence="7 8">
    <location>
        <position position="32"/>
    </location>
    <ligand>
        <name>S-adenosyl-L-methionine</name>
        <dbReference type="ChEBI" id="CHEBI:59789"/>
    </ligand>
</feature>
<dbReference type="AlphaFoldDB" id="A0A4R6WLQ6"/>
<evidence type="ECO:0000256" key="2">
    <source>
        <dbReference type="ARBA" id="ARBA00022552"/>
    </source>
</evidence>
<dbReference type="Proteomes" id="UP000295783">
    <property type="component" value="Unassembled WGS sequence"/>
</dbReference>
<feature type="domain" description="Ribosomal RNA adenine methylase transferase N-terminal" evidence="9">
    <location>
        <begin position="39"/>
        <end position="211"/>
    </location>
</feature>
<feature type="binding site" evidence="7 8">
    <location>
        <position position="107"/>
    </location>
    <ligand>
        <name>S-adenosyl-L-methionine</name>
        <dbReference type="ChEBI" id="CHEBI:59789"/>
    </ligand>
</feature>
<dbReference type="Gene3D" id="3.40.50.150">
    <property type="entry name" value="Vaccinia Virus protein VP39"/>
    <property type="match status" value="1"/>
</dbReference>
<evidence type="ECO:0000313" key="11">
    <source>
        <dbReference type="Proteomes" id="UP000295783"/>
    </source>
</evidence>
<keyword evidence="1 7" id="KW-0963">Cytoplasm</keyword>
<reference evidence="10 11" key="1">
    <citation type="submission" date="2019-03" db="EMBL/GenBank/DDBJ databases">
        <title>Genomic Encyclopedia of Type Strains, Phase III (KMG-III): the genomes of soil and plant-associated and newly described type strains.</title>
        <authorList>
            <person name="Whitman W."/>
        </authorList>
    </citation>
    <scope>NUCLEOTIDE SEQUENCE [LARGE SCALE GENOMIC DNA]</scope>
    <source>
        <strain evidence="10 11">CGMCC 1.7660</strain>
    </source>
</reference>
<dbReference type="PROSITE" id="PS51689">
    <property type="entry name" value="SAM_RNA_A_N6_MT"/>
    <property type="match status" value="1"/>
</dbReference>
<keyword evidence="5 7" id="KW-0949">S-adenosyl-L-methionine</keyword>
<protein>
    <recommendedName>
        <fullName evidence="7">Ribosomal RNA small subunit methyltransferase A</fullName>
        <ecNumber evidence="7">2.1.1.182</ecNumber>
    </recommendedName>
    <alternativeName>
        <fullName evidence="7">16S rRNA (adenine(1518)-N(6)/adenine(1519)-N(6))-dimethyltransferase</fullName>
    </alternativeName>
    <alternativeName>
        <fullName evidence="7">16S rRNA dimethyladenosine transferase</fullName>
    </alternativeName>
    <alternativeName>
        <fullName evidence="7">16S rRNA dimethylase</fullName>
    </alternativeName>
    <alternativeName>
        <fullName evidence="7">S-adenosylmethionine-6-N', N'-adenosyl(rRNA) dimethyltransferase</fullName>
    </alternativeName>
</protein>
<evidence type="ECO:0000256" key="7">
    <source>
        <dbReference type="HAMAP-Rule" id="MF_00607"/>
    </source>
</evidence>
<sequence>MSETGAAAIVLPPLREVIARHGLSANKALGQNFLLDLNLTGRIARAAGALDQGSVIEVGPGPGGLTRALLDHGAREVIVIERDRRFLPVLAEIAAAYPGRLQIVEGDALKVDAARLGTAPRRIVANLPYNVATPLLMDWLEAGSAFAGLTLMFQKEVADRLVAQPRSKDYGRLAIAAQWRAEVRRLFDIPPRAFTPPPKVTSTVVQLVPRPQPLYPADPAMLERITTAAFGQRRKMLRQSLRQISPLAEEVLLAAGIAPTARGEELSIEQFCALARAFKNR</sequence>
<dbReference type="EMBL" id="SNYW01000012">
    <property type="protein sequence ID" value="TDQ78937.1"/>
    <property type="molecule type" value="Genomic_DNA"/>
</dbReference>
<dbReference type="OrthoDB" id="9814755at2"/>
<evidence type="ECO:0000256" key="4">
    <source>
        <dbReference type="ARBA" id="ARBA00022679"/>
    </source>
</evidence>
<keyword evidence="6 7" id="KW-0694">RNA-binding</keyword>
<keyword evidence="4 7" id="KW-0808">Transferase</keyword>
<dbReference type="PANTHER" id="PTHR11727:SF7">
    <property type="entry name" value="DIMETHYLADENOSINE TRANSFERASE-RELATED"/>
    <property type="match status" value="1"/>
</dbReference>
<dbReference type="FunFam" id="3.40.50.150:FF:000023">
    <property type="entry name" value="Ribosomal RNA small subunit methyltransferase A"/>
    <property type="match status" value="1"/>
</dbReference>
<dbReference type="InterPro" id="IPR020598">
    <property type="entry name" value="rRNA_Ade_methylase_Trfase_N"/>
</dbReference>
<dbReference type="InterPro" id="IPR023165">
    <property type="entry name" value="rRNA_Ade_diMease-like_C"/>
</dbReference>
<feature type="binding site" evidence="7 8">
    <location>
        <position position="81"/>
    </location>
    <ligand>
        <name>S-adenosyl-L-methionine</name>
        <dbReference type="ChEBI" id="CHEBI:59789"/>
    </ligand>
</feature>
<feature type="binding site" evidence="7 8">
    <location>
        <position position="59"/>
    </location>
    <ligand>
        <name>S-adenosyl-L-methionine</name>
        <dbReference type="ChEBI" id="CHEBI:59789"/>
    </ligand>
</feature>
<dbReference type="InterPro" id="IPR029063">
    <property type="entry name" value="SAM-dependent_MTases_sf"/>
</dbReference>
<dbReference type="PROSITE" id="PS01131">
    <property type="entry name" value="RRNA_A_DIMETH"/>
    <property type="match status" value="1"/>
</dbReference>
<evidence type="ECO:0000256" key="5">
    <source>
        <dbReference type="ARBA" id="ARBA00022691"/>
    </source>
</evidence>
<name>A0A4R6WLQ6_9PROT</name>
<dbReference type="Pfam" id="PF00398">
    <property type="entry name" value="RrnaAD"/>
    <property type="match status" value="1"/>
</dbReference>
<comment type="similarity">
    <text evidence="7">Belongs to the class I-like SAM-binding methyltransferase superfamily. rRNA adenine N(6)-methyltransferase family. RsmA subfamily.</text>
</comment>
<dbReference type="HAMAP" id="MF_00607">
    <property type="entry name" value="16SrRNA_methyltr_A"/>
    <property type="match status" value="1"/>
</dbReference>
<dbReference type="InterPro" id="IPR001737">
    <property type="entry name" value="KsgA/Erm"/>
</dbReference>
<evidence type="ECO:0000256" key="3">
    <source>
        <dbReference type="ARBA" id="ARBA00022603"/>
    </source>
</evidence>
<dbReference type="InterPro" id="IPR011530">
    <property type="entry name" value="rRNA_adenine_dimethylase"/>
</dbReference>
<keyword evidence="2 7" id="KW-0698">rRNA processing</keyword>
<dbReference type="SMART" id="SM00650">
    <property type="entry name" value="rADc"/>
    <property type="match status" value="1"/>
</dbReference>
<dbReference type="CDD" id="cd02440">
    <property type="entry name" value="AdoMet_MTases"/>
    <property type="match status" value="1"/>
</dbReference>
<feature type="binding site" evidence="7 8">
    <location>
        <position position="126"/>
    </location>
    <ligand>
        <name>S-adenosyl-L-methionine</name>
        <dbReference type="ChEBI" id="CHEBI:59789"/>
    </ligand>
</feature>
<organism evidence="10 11">
    <name type="scientific">Dongia mobilis</name>
    <dbReference type="NCBI Taxonomy" id="578943"/>
    <lineage>
        <taxon>Bacteria</taxon>
        <taxon>Pseudomonadati</taxon>
        <taxon>Pseudomonadota</taxon>
        <taxon>Alphaproteobacteria</taxon>
        <taxon>Rhodospirillales</taxon>
        <taxon>Dongiaceae</taxon>
        <taxon>Dongia</taxon>
    </lineage>
</organism>
<keyword evidence="3 7" id="KW-0489">Methyltransferase</keyword>
<dbReference type="SUPFAM" id="SSF53335">
    <property type="entry name" value="S-adenosyl-L-methionine-dependent methyltransferases"/>
    <property type="match status" value="1"/>
</dbReference>
<keyword evidence="11" id="KW-1185">Reference proteome</keyword>
<evidence type="ECO:0000256" key="8">
    <source>
        <dbReference type="PROSITE-ProRule" id="PRU01026"/>
    </source>
</evidence>
<dbReference type="Gene3D" id="1.10.8.100">
    <property type="entry name" value="Ribosomal RNA adenine dimethylase-like, domain 2"/>
    <property type="match status" value="1"/>
</dbReference>
<proteinExistence type="inferred from homology"/>
<evidence type="ECO:0000313" key="10">
    <source>
        <dbReference type="EMBL" id="TDQ78937.1"/>
    </source>
</evidence>
<dbReference type="InterPro" id="IPR020596">
    <property type="entry name" value="rRNA_Ade_Mease_Trfase_CS"/>
</dbReference>
<dbReference type="PANTHER" id="PTHR11727">
    <property type="entry name" value="DIMETHYLADENOSINE TRANSFERASE"/>
    <property type="match status" value="1"/>
</dbReference>